<keyword evidence="2" id="KW-1185">Reference proteome</keyword>
<protein>
    <submittedName>
        <fullName evidence="1">Uncharacterized protein</fullName>
    </submittedName>
</protein>
<proteinExistence type="predicted"/>
<dbReference type="EMBL" id="CM040460">
    <property type="protein sequence ID" value="MCI4380430.1"/>
    <property type="molecule type" value="Genomic_DNA"/>
</dbReference>
<accession>A0ACC5WQ40</accession>
<reference evidence="1 2" key="1">
    <citation type="journal article" date="2022" name="bioRxiv">
        <title>An ancient truncated duplication of the anti-Mullerian hormone receptor type 2 gene is a potential conserved master sex determinant in the Pangasiidae catfish family.</title>
        <authorList>
            <person name="Wen M."/>
            <person name="Pan Q."/>
            <person name="Jouanno E."/>
            <person name="Montfort J."/>
            <person name="Zahm M."/>
            <person name="Cabau C."/>
            <person name="Klopp C."/>
            <person name="Iampietro C."/>
            <person name="Roques C."/>
            <person name="Bouchez O."/>
            <person name="Castinel A."/>
            <person name="Donnadieu C."/>
            <person name="Parrinello H."/>
            <person name="Poncet C."/>
            <person name="Belmonte E."/>
            <person name="Gautier V."/>
            <person name="Avarre J.-C."/>
            <person name="Dugue R."/>
            <person name="Gustiano R."/>
            <person name="Ha T.T.T."/>
            <person name="Campet M."/>
            <person name="Sriphairoj K."/>
            <person name="Ribolli J."/>
            <person name="de Almeida F.L."/>
            <person name="Desvignes T."/>
            <person name="Postlethwait J.H."/>
            <person name="Bucao C.F."/>
            <person name="Robinson-Rechavi M."/>
            <person name="Bobe J."/>
            <person name="Herpin A."/>
            <person name="Guiguen Y."/>
        </authorList>
    </citation>
    <scope>NUCLEOTIDE SEQUENCE [LARGE SCALE GENOMIC DNA]</scope>
    <source>
        <strain evidence="1">YG-Dec2019</strain>
    </source>
</reference>
<evidence type="ECO:0000313" key="1">
    <source>
        <dbReference type="EMBL" id="MCI4380430.1"/>
    </source>
</evidence>
<dbReference type="Proteomes" id="UP000829447">
    <property type="component" value="Linkage Group LG7"/>
</dbReference>
<gene>
    <name evidence="1" type="ORF">PGIGA_G00239760</name>
</gene>
<organism evidence="1 2">
    <name type="scientific">Pangasianodon gigas</name>
    <name type="common">Mekong giant catfish</name>
    <name type="synonym">Pangasius gigas</name>
    <dbReference type="NCBI Taxonomy" id="30993"/>
    <lineage>
        <taxon>Eukaryota</taxon>
        <taxon>Metazoa</taxon>
        <taxon>Chordata</taxon>
        <taxon>Craniata</taxon>
        <taxon>Vertebrata</taxon>
        <taxon>Euteleostomi</taxon>
        <taxon>Actinopterygii</taxon>
        <taxon>Neopterygii</taxon>
        <taxon>Teleostei</taxon>
        <taxon>Ostariophysi</taxon>
        <taxon>Siluriformes</taxon>
        <taxon>Pangasiidae</taxon>
        <taxon>Pangasianodon</taxon>
    </lineage>
</organism>
<name>A0ACC5WQ40_PANGG</name>
<comment type="caution">
    <text evidence="1">The sequence shown here is derived from an EMBL/GenBank/DDBJ whole genome shotgun (WGS) entry which is preliminary data.</text>
</comment>
<evidence type="ECO:0000313" key="2">
    <source>
        <dbReference type="Proteomes" id="UP000829447"/>
    </source>
</evidence>
<sequence length="293" mass="31009">MSVNFVKCNSVLITGASRGLGLQMVKHLVGISERPKKIIATARNPATAQELQQIAKSHPEVHIVPLDVVNDVSIEAAVQKVSSIVGPAGLNCLINNAGIAIMSDLNSETRDGMMKTFQTNTISPLFVTKAFLPLLRAAAAAAVCDGGVMCVNRAAVINMSSVLGSVQLNWGKGAATKLYGYRVSKAGLNMVTRSLAVDLQPEGILCTVVHPGWVQTDMGGKQTYKSLPSVEKAQLKAKDRRAGSGSHIQAVEPGKRQGRGPTRHVADVLHGHTCQKGLRGRHTSGRVSLDPQG</sequence>